<organism evidence="1 2">
    <name type="scientific">Conchiformibius steedae</name>
    <dbReference type="NCBI Taxonomy" id="153493"/>
    <lineage>
        <taxon>Bacteria</taxon>
        <taxon>Pseudomonadati</taxon>
        <taxon>Pseudomonadota</taxon>
        <taxon>Betaproteobacteria</taxon>
        <taxon>Neisseriales</taxon>
        <taxon>Neisseriaceae</taxon>
        <taxon>Conchiformibius</taxon>
    </lineage>
</organism>
<dbReference type="RefSeq" id="WP_124795070.1">
    <property type="nucleotide sequence ID" value="NZ_CAMIGD010000293.1"/>
</dbReference>
<name>A0A3P2A8L1_9NEIS</name>
<dbReference type="PANTHER" id="PTHR39337:SF1">
    <property type="entry name" value="BLR5642 PROTEIN"/>
    <property type="match status" value="1"/>
</dbReference>
<accession>A0A3P2A8L1</accession>
<comment type="caution">
    <text evidence="1">The sequence shown here is derived from an EMBL/GenBank/DDBJ whole genome shotgun (WGS) entry which is preliminary data.</text>
</comment>
<dbReference type="AlphaFoldDB" id="A0A3P2A8L1"/>
<dbReference type="OrthoDB" id="9810084at2"/>
<dbReference type="InterPro" id="IPR007438">
    <property type="entry name" value="DUF488"/>
</dbReference>
<keyword evidence="2" id="KW-1185">Reference proteome</keyword>
<dbReference type="Proteomes" id="UP000269923">
    <property type="component" value="Unassembled WGS sequence"/>
</dbReference>
<reference evidence="1 2" key="1">
    <citation type="submission" date="2018-11" db="EMBL/GenBank/DDBJ databases">
        <title>Genomes From Bacteria Associated with the Canine Oral Cavity: a Test Case for Automated Genome-Based Taxonomic Assignment.</title>
        <authorList>
            <person name="Coil D.A."/>
            <person name="Jospin G."/>
            <person name="Darling A.E."/>
            <person name="Wallis C."/>
            <person name="Davis I.J."/>
            <person name="Harris S."/>
            <person name="Eisen J.A."/>
            <person name="Holcombe L.J."/>
            <person name="O'Flynn C."/>
        </authorList>
    </citation>
    <scope>NUCLEOTIDE SEQUENCE [LARGE SCALE GENOMIC DNA]</scope>
    <source>
        <strain evidence="1 2">COT-280</strain>
    </source>
</reference>
<dbReference type="PANTHER" id="PTHR39337">
    <property type="entry name" value="BLR5642 PROTEIN"/>
    <property type="match status" value="1"/>
</dbReference>
<gene>
    <name evidence="1" type="ORF">EII21_06975</name>
</gene>
<protein>
    <submittedName>
        <fullName evidence="1">DUF488 domain-containing protein</fullName>
    </submittedName>
</protein>
<dbReference type="EMBL" id="RQYC01000009">
    <property type="protein sequence ID" value="RRD89953.1"/>
    <property type="molecule type" value="Genomic_DNA"/>
</dbReference>
<proteinExistence type="predicted"/>
<evidence type="ECO:0000313" key="1">
    <source>
        <dbReference type="EMBL" id="RRD89953.1"/>
    </source>
</evidence>
<dbReference type="Pfam" id="PF04343">
    <property type="entry name" value="DUF488"/>
    <property type="match status" value="1"/>
</dbReference>
<evidence type="ECO:0000313" key="2">
    <source>
        <dbReference type="Proteomes" id="UP000269923"/>
    </source>
</evidence>
<sequence>MIATATGVYGNTEDEFFQKLLDEKITLFVDVRQRRGMRGRKYAFVNSNYLQNKLSELGIKYIHEKVLAPIDEIRVVQKKHDLISNQTKQARECLSDEFVSLYKEIILEKFDFQDFINRFNSEKIVFFCVEKNCLACHRSLIVNKLKEEYQQDGYFF</sequence>